<protein>
    <submittedName>
        <fullName evidence="2">Proteasome accessory factor PafA2 family protein</fullName>
    </submittedName>
</protein>
<reference evidence="2" key="1">
    <citation type="submission" date="2022-05" db="EMBL/GenBank/DDBJ databases">
        <title>Using nanopore sequencing to obtain complete genomes from saliva samples.</title>
        <authorList>
            <person name="Baker J.L."/>
        </authorList>
    </citation>
    <scope>NUCLEOTIDE SEQUENCE</scope>
    <source>
        <strain evidence="2">JCVI-JB-Ag32</strain>
    </source>
</reference>
<feature type="region of interest" description="Disordered" evidence="1">
    <location>
        <begin position="83"/>
        <end position="125"/>
    </location>
</feature>
<dbReference type="GO" id="GO:0016811">
    <property type="term" value="F:hydrolase activity, acting on carbon-nitrogen (but not peptide) bonds, in linear amides"/>
    <property type="evidence" value="ECO:0007669"/>
    <property type="project" value="TreeGrafter"/>
</dbReference>
<dbReference type="GO" id="GO:0008233">
    <property type="term" value="F:peptidase activity"/>
    <property type="evidence" value="ECO:0007669"/>
    <property type="project" value="TreeGrafter"/>
</dbReference>
<proteinExistence type="predicted"/>
<accession>A0A9E7AN78</accession>
<dbReference type="PANTHER" id="PTHR42307">
    <property type="entry name" value="PUP DEAMIDASE/DEPUPYLASE"/>
    <property type="match status" value="1"/>
</dbReference>
<dbReference type="GO" id="GO:0000502">
    <property type="term" value="C:proteasome complex"/>
    <property type="evidence" value="ECO:0007669"/>
    <property type="project" value="UniProtKB-KW"/>
</dbReference>
<dbReference type="EMBL" id="CP097095">
    <property type="protein sequence ID" value="UQF80407.1"/>
    <property type="molecule type" value="Genomic_DNA"/>
</dbReference>
<keyword evidence="2" id="KW-0647">Proteasome</keyword>
<dbReference type="Proteomes" id="UP000830236">
    <property type="component" value="Chromosome"/>
</dbReference>
<dbReference type="PANTHER" id="PTHR42307:SF2">
    <property type="entry name" value="PUP DEAMIDASE_DEPUPYLASE"/>
    <property type="match status" value="1"/>
</dbReference>
<dbReference type="GO" id="GO:0005524">
    <property type="term" value="F:ATP binding"/>
    <property type="evidence" value="ECO:0007669"/>
    <property type="project" value="TreeGrafter"/>
</dbReference>
<organism evidence="2 3">
    <name type="scientific">Actinomyces graevenitzii</name>
    <dbReference type="NCBI Taxonomy" id="55565"/>
    <lineage>
        <taxon>Bacteria</taxon>
        <taxon>Bacillati</taxon>
        <taxon>Actinomycetota</taxon>
        <taxon>Actinomycetes</taxon>
        <taxon>Actinomycetales</taxon>
        <taxon>Actinomycetaceae</taxon>
        <taxon>Actinomyces</taxon>
    </lineage>
</organism>
<dbReference type="GO" id="GO:0010498">
    <property type="term" value="P:proteasomal protein catabolic process"/>
    <property type="evidence" value="ECO:0007669"/>
    <property type="project" value="InterPro"/>
</dbReference>
<dbReference type="InterPro" id="IPR004347">
    <property type="entry name" value="Pup_ligase/deamidase"/>
</dbReference>
<dbReference type="GO" id="GO:0019941">
    <property type="term" value="P:modification-dependent protein catabolic process"/>
    <property type="evidence" value="ECO:0007669"/>
    <property type="project" value="InterPro"/>
</dbReference>
<evidence type="ECO:0000256" key="1">
    <source>
        <dbReference type="SAM" id="MobiDB-lite"/>
    </source>
</evidence>
<feature type="compositionally biased region" description="Low complexity" evidence="1">
    <location>
        <begin position="83"/>
        <end position="122"/>
    </location>
</feature>
<dbReference type="Pfam" id="PF03136">
    <property type="entry name" value="Pup_ligase"/>
    <property type="match status" value="1"/>
</dbReference>
<dbReference type="KEGG" id="agh:M3I41_03815"/>
<evidence type="ECO:0000313" key="3">
    <source>
        <dbReference type="Proteomes" id="UP000830236"/>
    </source>
</evidence>
<sequence length="597" mass="63860">MHTPDPARRMVGLETEFGISAPGCAMNPMQLSARSVAAYAPFSRAGRWSQAVRWDYEDEDPLADLRGGRLARDLADASLLTDLPGSLAPSAPASASDGSQPGGSADCREPSAPSALSAGASLNQGTGGARQSLAGGLCDWGVPGVGAGEVVRDLAAEQALPPGASLRTGKQLQRQALTNLVLANGGRFYVDHAHPEYSSPECTTPFAAMVWDRAGELIAAQAVAQLKAEGMQVHAYKNNVDGKGATWGAHENYLVSRALPLDLLNSLLATVLVTRQIVVGAGRVGLGERSEQSGFQISQRADYIHTSVGLQTTYARPLLNMRDEPHADGRAWRRIHVISGDANRFDVPILLKVGITNLALWLLETQPQVLHPLLLVGDVVAQCHQVSRDLTLKTKLSASGGEFSALQIQQKLLDAVKVACVERFGGLEASQIGSAAQVIELWQKVLDGLASDISAVADCVEWAAKYQLCQGLRWRGRIGWDHPRLAALDIQWGDVDGAIIKRLDAGGRIMRLACAAEVADAVAVAPPDTRAYLRGWAVANLEHTVGASWTSILYQPPGWPHIVRLSLKSLRPQPDITQYLHEQLKHQGSLSGQPKSN</sequence>
<gene>
    <name evidence="2" type="ORF">M3I41_03815</name>
</gene>
<dbReference type="AlphaFoldDB" id="A0A9E7AN78"/>
<dbReference type="GO" id="GO:0070490">
    <property type="term" value="P:protein pupylation"/>
    <property type="evidence" value="ECO:0007669"/>
    <property type="project" value="TreeGrafter"/>
</dbReference>
<name>A0A9E7AN78_9ACTO</name>
<evidence type="ECO:0000313" key="2">
    <source>
        <dbReference type="EMBL" id="UQF80407.1"/>
    </source>
</evidence>